<organism evidence="1 2">
    <name type="scientific">Entomophthora muscae</name>
    <dbReference type="NCBI Taxonomy" id="34485"/>
    <lineage>
        <taxon>Eukaryota</taxon>
        <taxon>Fungi</taxon>
        <taxon>Fungi incertae sedis</taxon>
        <taxon>Zoopagomycota</taxon>
        <taxon>Entomophthoromycotina</taxon>
        <taxon>Entomophthoromycetes</taxon>
        <taxon>Entomophthorales</taxon>
        <taxon>Entomophthoraceae</taxon>
        <taxon>Entomophthora</taxon>
    </lineage>
</organism>
<comment type="caution">
    <text evidence="1">The sequence shown here is derived from an EMBL/GenBank/DDBJ whole genome shotgun (WGS) entry which is preliminary data.</text>
</comment>
<keyword evidence="2" id="KW-1185">Reference proteome</keyword>
<accession>A0ACC2TJ87</accession>
<evidence type="ECO:0000313" key="2">
    <source>
        <dbReference type="Proteomes" id="UP001165960"/>
    </source>
</evidence>
<dbReference type="Proteomes" id="UP001165960">
    <property type="component" value="Unassembled WGS sequence"/>
</dbReference>
<name>A0ACC2TJ87_9FUNG</name>
<protein>
    <submittedName>
        <fullName evidence="1">Uncharacterized protein</fullName>
    </submittedName>
</protein>
<gene>
    <name evidence="1" type="ORF">DSO57_1003047</name>
</gene>
<reference evidence="1" key="1">
    <citation type="submission" date="2022-04" db="EMBL/GenBank/DDBJ databases">
        <title>Genome of the entomopathogenic fungus Entomophthora muscae.</title>
        <authorList>
            <person name="Elya C."/>
            <person name="Lovett B.R."/>
            <person name="Lee E."/>
            <person name="Macias A.M."/>
            <person name="Hajek A.E."/>
            <person name="De Bivort B.L."/>
            <person name="Kasson M.T."/>
            <person name="De Fine Licht H.H."/>
            <person name="Stajich J.E."/>
        </authorList>
    </citation>
    <scope>NUCLEOTIDE SEQUENCE</scope>
    <source>
        <strain evidence="1">Berkeley</strain>
    </source>
</reference>
<sequence length="201" mass="22759">MAFEFFSQGLQSEKIAEWIENEIDAKLAWNFHLENWSPIDLHNWCAQKNVGFQTIAPYVKECFAPDAAVSWLQQEIGVGQECLWSILKVTAQSAAKYLNKGIFLTDLKEWIAQVFTVEEAVSWVTRNILLEKAETLKQKNTSQQEGMSYSASCAKGPAQAWKVSVPFEEYIQEKMNGPSMERMAPKSVIDNALCLNFGNLP</sequence>
<dbReference type="EMBL" id="QTSX02002847">
    <property type="protein sequence ID" value="KAJ9074769.1"/>
    <property type="molecule type" value="Genomic_DNA"/>
</dbReference>
<proteinExistence type="predicted"/>
<evidence type="ECO:0000313" key="1">
    <source>
        <dbReference type="EMBL" id="KAJ9074769.1"/>
    </source>
</evidence>